<gene>
    <name evidence="1" type="ORF">AWB70_02198</name>
</gene>
<dbReference type="RefSeq" id="WP_159680220.1">
    <property type="nucleotide sequence ID" value="NZ_FCNY02000005.1"/>
</dbReference>
<organism evidence="1 2">
    <name type="scientific">Caballeronia cordobensis</name>
    <name type="common">Burkholderia cordobensis</name>
    <dbReference type="NCBI Taxonomy" id="1353886"/>
    <lineage>
        <taxon>Bacteria</taxon>
        <taxon>Pseudomonadati</taxon>
        <taxon>Pseudomonadota</taxon>
        <taxon>Betaproteobacteria</taxon>
        <taxon>Burkholderiales</taxon>
        <taxon>Burkholderiaceae</taxon>
        <taxon>Caballeronia</taxon>
    </lineage>
</organism>
<dbReference type="EMBL" id="FCNY02000005">
    <property type="protein sequence ID" value="SAL33256.1"/>
    <property type="molecule type" value="Genomic_DNA"/>
</dbReference>
<reference evidence="2" key="1">
    <citation type="submission" date="2016-01" db="EMBL/GenBank/DDBJ databases">
        <authorList>
            <person name="Peeters C."/>
        </authorList>
    </citation>
    <scope>NUCLEOTIDE SEQUENCE [LARGE SCALE GENOMIC DNA]</scope>
</reference>
<dbReference type="AlphaFoldDB" id="A0A158GMC0"/>
<accession>A0A158GMC0</accession>
<evidence type="ECO:0000313" key="2">
    <source>
        <dbReference type="Proteomes" id="UP000054740"/>
    </source>
</evidence>
<name>A0A158GMC0_CABCO</name>
<proteinExistence type="predicted"/>
<evidence type="ECO:0000313" key="1">
    <source>
        <dbReference type="EMBL" id="SAL33256.1"/>
    </source>
</evidence>
<dbReference type="Proteomes" id="UP000054740">
    <property type="component" value="Unassembled WGS sequence"/>
</dbReference>
<keyword evidence="2" id="KW-1185">Reference proteome</keyword>
<protein>
    <submittedName>
        <fullName evidence="1">Uncharacterized protein</fullName>
    </submittedName>
</protein>
<sequence length="47" mass="5351">MYRAAFVTPEMLLIEYSVSMSPLLVKRRQPDALSLVRRLASVLCGLR</sequence>